<dbReference type="AlphaFoldDB" id="A0A9P5PIH1"/>
<evidence type="ECO:0000313" key="4">
    <source>
        <dbReference type="Proteomes" id="UP000772434"/>
    </source>
</evidence>
<dbReference type="EMBL" id="JADNRY010000165">
    <property type="protein sequence ID" value="KAF9062675.1"/>
    <property type="molecule type" value="Genomic_DNA"/>
</dbReference>
<protein>
    <submittedName>
        <fullName evidence="3">Uncharacterized protein</fullName>
    </submittedName>
</protein>
<keyword evidence="2" id="KW-0732">Signal</keyword>
<evidence type="ECO:0000256" key="1">
    <source>
        <dbReference type="SAM" id="MobiDB-lite"/>
    </source>
</evidence>
<organism evidence="3 4">
    <name type="scientific">Rhodocollybia butyracea</name>
    <dbReference type="NCBI Taxonomy" id="206335"/>
    <lineage>
        <taxon>Eukaryota</taxon>
        <taxon>Fungi</taxon>
        <taxon>Dikarya</taxon>
        <taxon>Basidiomycota</taxon>
        <taxon>Agaricomycotina</taxon>
        <taxon>Agaricomycetes</taxon>
        <taxon>Agaricomycetidae</taxon>
        <taxon>Agaricales</taxon>
        <taxon>Marasmiineae</taxon>
        <taxon>Omphalotaceae</taxon>
        <taxon>Rhodocollybia</taxon>
    </lineage>
</organism>
<accession>A0A9P5PIH1</accession>
<reference evidence="3" key="1">
    <citation type="submission" date="2020-11" db="EMBL/GenBank/DDBJ databases">
        <authorList>
            <consortium name="DOE Joint Genome Institute"/>
            <person name="Ahrendt S."/>
            <person name="Riley R."/>
            <person name="Andreopoulos W."/>
            <person name="Labutti K."/>
            <person name="Pangilinan J."/>
            <person name="Ruiz-Duenas F.J."/>
            <person name="Barrasa J.M."/>
            <person name="Sanchez-Garcia M."/>
            <person name="Camarero S."/>
            <person name="Miyauchi S."/>
            <person name="Serrano A."/>
            <person name="Linde D."/>
            <person name="Babiker R."/>
            <person name="Drula E."/>
            <person name="Ayuso-Fernandez I."/>
            <person name="Pacheco R."/>
            <person name="Padilla G."/>
            <person name="Ferreira P."/>
            <person name="Barriuso J."/>
            <person name="Kellner H."/>
            <person name="Castanera R."/>
            <person name="Alfaro M."/>
            <person name="Ramirez L."/>
            <person name="Pisabarro A.G."/>
            <person name="Kuo A."/>
            <person name="Tritt A."/>
            <person name="Lipzen A."/>
            <person name="He G."/>
            <person name="Yan M."/>
            <person name="Ng V."/>
            <person name="Cullen D."/>
            <person name="Martin F."/>
            <person name="Rosso M.-N."/>
            <person name="Henrissat B."/>
            <person name="Hibbett D."/>
            <person name="Martinez A.T."/>
            <person name="Grigoriev I.V."/>
        </authorList>
    </citation>
    <scope>NUCLEOTIDE SEQUENCE</scope>
    <source>
        <strain evidence="3">AH 40177</strain>
    </source>
</reference>
<feature type="chain" id="PRO_5040261526" evidence="2">
    <location>
        <begin position="23"/>
        <end position="225"/>
    </location>
</feature>
<evidence type="ECO:0000256" key="2">
    <source>
        <dbReference type="SAM" id="SignalP"/>
    </source>
</evidence>
<evidence type="ECO:0000313" key="3">
    <source>
        <dbReference type="EMBL" id="KAF9062675.1"/>
    </source>
</evidence>
<feature type="region of interest" description="Disordered" evidence="1">
    <location>
        <begin position="46"/>
        <end position="65"/>
    </location>
</feature>
<feature type="signal peptide" evidence="2">
    <location>
        <begin position="1"/>
        <end position="22"/>
    </location>
</feature>
<gene>
    <name evidence="3" type="ORF">BDP27DRAFT_1451644</name>
</gene>
<keyword evidence="4" id="KW-1185">Reference proteome</keyword>
<sequence length="225" mass="25156">MPPIQILLTLLWVSAGLLTTIASPLMIPSNVGNNNPTGILENRQALGRRAKQRTPSPKGAKSGSTKESRQIVLWIGNEGKADEHWSLVILPDDVLDAVIDPDFYSADKPLRGEWSLTAPGGNTIDLCEAKMSEDERVEFINEMEEFYMPVSPKKKGGSCMDYVRIALERLKQKGYITEMPPKFEQKWTQSYSKVRQKTLPIYDKLAAQQKLEAQGQGLDHTGKNK</sequence>
<name>A0A9P5PIH1_9AGAR</name>
<comment type="caution">
    <text evidence="3">The sequence shown here is derived from an EMBL/GenBank/DDBJ whole genome shotgun (WGS) entry which is preliminary data.</text>
</comment>
<dbReference type="Proteomes" id="UP000772434">
    <property type="component" value="Unassembled WGS sequence"/>
</dbReference>
<proteinExistence type="predicted"/>